<dbReference type="Pfam" id="PF00528">
    <property type="entry name" value="BPD_transp_1"/>
    <property type="match status" value="2"/>
</dbReference>
<feature type="transmembrane region" description="Helical" evidence="8">
    <location>
        <begin position="129"/>
        <end position="146"/>
    </location>
</feature>
<comment type="subcellular location">
    <subcellularLocation>
        <location evidence="2">Cell membrane</location>
    </subcellularLocation>
    <subcellularLocation>
        <location evidence="1">Membrane</location>
        <topology evidence="1">Multi-pass membrane protein</topology>
    </subcellularLocation>
</comment>
<feature type="transmembrane region" description="Helical" evidence="8">
    <location>
        <begin position="528"/>
        <end position="546"/>
    </location>
</feature>
<feature type="transmembrane region" description="Helical" evidence="8">
    <location>
        <begin position="502"/>
        <end position="522"/>
    </location>
</feature>
<dbReference type="GO" id="GO:0015226">
    <property type="term" value="F:carnitine transmembrane transporter activity"/>
    <property type="evidence" value="ECO:0007669"/>
    <property type="project" value="TreeGrafter"/>
</dbReference>
<feature type="transmembrane region" description="Helical" evidence="8">
    <location>
        <begin position="12"/>
        <end position="35"/>
    </location>
</feature>
<evidence type="ECO:0000256" key="3">
    <source>
        <dbReference type="ARBA" id="ARBA00022448"/>
    </source>
</evidence>
<evidence type="ECO:0000256" key="7">
    <source>
        <dbReference type="ARBA" id="ARBA00023136"/>
    </source>
</evidence>
<dbReference type="PROSITE" id="PS50928">
    <property type="entry name" value="ABC_TM1"/>
    <property type="match status" value="2"/>
</dbReference>
<reference evidence="10" key="1">
    <citation type="submission" date="2018-05" db="EMBL/GenBank/DDBJ databases">
        <authorList>
            <person name="Lanie J.A."/>
            <person name="Ng W.-L."/>
            <person name="Kazmierczak K.M."/>
            <person name="Andrzejewski T.M."/>
            <person name="Davidsen T.M."/>
            <person name="Wayne K.J."/>
            <person name="Tettelin H."/>
            <person name="Glass J.I."/>
            <person name="Rusch D."/>
            <person name="Podicherti R."/>
            <person name="Tsui H.-C.T."/>
            <person name="Winkler M.E."/>
        </authorList>
    </citation>
    <scope>NUCLEOTIDE SEQUENCE</scope>
</reference>
<evidence type="ECO:0000256" key="6">
    <source>
        <dbReference type="ARBA" id="ARBA00022989"/>
    </source>
</evidence>
<dbReference type="CDD" id="cd06261">
    <property type="entry name" value="TM_PBP2"/>
    <property type="match status" value="2"/>
</dbReference>
<dbReference type="EMBL" id="UINC01003461">
    <property type="protein sequence ID" value="SVA06521.1"/>
    <property type="molecule type" value="Genomic_DNA"/>
</dbReference>
<evidence type="ECO:0000256" key="5">
    <source>
        <dbReference type="ARBA" id="ARBA00022692"/>
    </source>
</evidence>
<evidence type="ECO:0000256" key="4">
    <source>
        <dbReference type="ARBA" id="ARBA00022475"/>
    </source>
</evidence>
<dbReference type="Gene3D" id="1.10.3720.10">
    <property type="entry name" value="MetI-like"/>
    <property type="match status" value="2"/>
</dbReference>
<feature type="transmembrane region" description="Helical" evidence="8">
    <location>
        <begin position="196"/>
        <end position="221"/>
    </location>
</feature>
<keyword evidence="5 8" id="KW-0812">Transmembrane</keyword>
<evidence type="ECO:0000256" key="8">
    <source>
        <dbReference type="SAM" id="Phobius"/>
    </source>
</evidence>
<dbReference type="FunFam" id="1.10.3720.10:FF:000001">
    <property type="entry name" value="Glycine betaine ABC transporter, permease"/>
    <property type="match status" value="2"/>
</dbReference>
<feature type="transmembrane region" description="Helical" evidence="8">
    <location>
        <begin position="307"/>
        <end position="328"/>
    </location>
</feature>
<dbReference type="GO" id="GO:0015871">
    <property type="term" value="P:choline transport"/>
    <property type="evidence" value="ECO:0007669"/>
    <property type="project" value="TreeGrafter"/>
</dbReference>
<keyword evidence="3" id="KW-0813">Transport</keyword>
<feature type="transmembrane region" description="Helical" evidence="8">
    <location>
        <begin position="272"/>
        <end position="295"/>
    </location>
</feature>
<keyword evidence="4" id="KW-1003">Cell membrane</keyword>
<feature type="transmembrane region" description="Helical" evidence="8">
    <location>
        <begin position="626"/>
        <end position="644"/>
    </location>
</feature>
<feature type="transmembrane region" description="Helical" evidence="8">
    <location>
        <begin position="349"/>
        <end position="369"/>
    </location>
</feature>
<keyword evidence="7 8" id="KW-0472">Membrane</keyword>
<dbReference type="PANTHER" id="PTHR47737">
    <property type="entry name" value="GLYCINE BETAINE/PROLINE BETAINE TRANSPORT SYSTEM PERMEASE PROTEIN PROW"/>
    <property type="match status" value="1"/>
</dbReference>
<feature type="domain" description="ABC transmembrane type-1" evidence="9">
    <location>
        <begin position="465"/>
        <end position="644"/>
    </location>
</feature>
<gene>
    <name evidence="10" type="ORF">METZ01_LOCUS59375</name>
</gene>
<dbReference type="PANTHER" id="PTHR47737:SF1">
    <property type="entry name" value="GLYCINE BETAINE_PROLINE BETAINE TRANSPORT SYSTEM PERMEASE PROTEIN PROW"/>
    <property type="match status" value="1"/>
</dbReference>
<evidence type="ECO:0000256" key="1">
    <source>
        <dbReference type="ARBA" id="ARBA00004141"/>
    </source>
</evidence>
<feature type="transmembrane region" description="Helical" evidence="8">
    <location>
        <begin position="445"/>
        <end position="462"/>
    </location>
</feature>
<evidence type="ECO:0000256" key="2">
    <source>
        <dbReference type="ARBA" id="ARBA00004236"/>
    </source>
</evidence>
<organism evidence="10">
    <name type="scientific">marine metagenome</name>
    <dbReference type="NCBI Taxonomy" id="408172"/>
    <lineage>
        <taxon>unclassified sequences</taxon>
        <taxon>metagenomes</taxon>
        <taxon>ecological metagenomes</taxon>
    </lineage>
</organism>
<keyword evidence="6 8" id="KW-1133">Transmembrane helix</keyword>
<feature type="transmembrane region" description="Helical" evidence="8">
    <location>
        <begin position="102"/>
        <end position="124"/>
    </location>
</feature>
<dbReference type="GO" id="GO:0031460">
    <property type="term" value="P:glycine betaine transport"/>
    <property type="evidence" value="ECO:0007669"/>
    <property type="project" value="TreeGrafter"/>
</dbReference>
<dbReference type="InterPro" id="IPR000515">
    <property type="entry name" value="MetI-like"/>
</dbReference>
<feature type="transmembrane region" description="Helical" evidence="8">
    <location>
        <begin position="152"/>
        <end position="175"/>
    </location>
</feature>
<dbReference type="InterPro" id="IPR035906">
    <property type="entry name" value="MetI-like_sf"/>
</dbReference>
<feature type="transmembrane region" description="Helical" evidence="8">
    <location>
        <begin position="468"/>
        <end position="490"/>
    </location>
</feature>
<feature type="transmembrane region" description="Helical" evidence="8">
    <location>
        <begin position="584"/>
        <end position="606"/>
    </location>
</feature>
<feature type="transmembrane region" description="Helical" evidence="8">
    <location>
        <begin position="419"/>
        <end position="438"/>
    </location>
</feature>
<evidence type="ECO:0000313" key="10">
    <source>
        <dbReference type="EMBL" id="SVA06521.1"/>
    </source>
</evidence>
<dbReference type="GO" id="GO:0043190">
    <property type="term" value="C:ATP-binding cassette (ABC) transporter complex"/>
    <property type="evidence" value="ECO:0007669"/>
    <property type="project" value="TreeGrafter"/>
</dbReference>
<feature type="domain" description="ABC transmembrane type-1" evidence="9">
    <location>
        <begin position="145"/>
        <end position="328"/>
    </location>
</feature>
<dbReference type="AlphaFoldDB" id="A0A381STA0"/>
<accession>A0A381STA0</accession>
<name>A0A381STA0_9ZZZZ</name>
<evidence type="ECO:0000259" key="9">
    <source>
        <dbReference type="PROSITE" id="PS50928"/>
    </source>
</evidence>
<proteinExistence type="predicted"/>
<dbReference type="SUPFAM" id="SSF161098">
    <property type="entry name" value="MetI-like"/>
    <property type="match status" value="2"/>
</dbReference>
<sequence length="661" mass="74377">MKVLEISTRNNFFFLSLILIFFLYFFSNSFFSWIIEFPDLLKIPIAKYITIFVKWLIEDADFGLFTFKQLTRAIGSLLDAPSLFLKGFLANGFEFEMANGDILYIPPLSWMSVIFIFVTTAIWLKDYTLAFFIAISLLYVAFFDLWESTMTTFSSIIVAVIIGIIIGTILGIISYKSRNINSILTPIFDFMQTMPVFAYLVPALMLFGYGPAAALIVTLIYAMPPMARITKNALDQVDSEVVELGKMVGCSTLQMLYRVLLPSIRPRMMLGVNQVIMLTLNMVIIASMIGAGGLGYDVWQSLKQLRIGQGFEAGIAITLVAIILDRLSQKIAEQRPVYREQKTNFFKKNIYLITIFIFITITWACGNWFSFFYDIPENLIVSSGRFWDGIIDYININYHGPIRLVRDFFYIYLLKPFKIFMISVPWFVVVLLVFTIGLRIQGLALGIKCSMLVLFIAMSGFWEKAMITVYLIGVCVLLANLIGIPIGIIASQNDRVHKVTQVIIDTFQTLPAFVYLIPVIMIFSVGDFSAMIAVVLYAIVPAIRYTDNGIRQIPTSYLDAAVSVGCTKFQILRRVQLPLSLPDIMLGVNQTLMMGLSMLVITALVGTRDLGQETLIALSKVDPGRGITAGICVAFIAIVVDRLINAWSQKRKKELGLMNNV</sequence>
<protein>
    <recommendedName>
        <fullName evidence="9">ABC transmembrane type-1 domain-containing protein</fullName>
    </recommendedName>
</protein>
<dbReference type="GO" id="GO:0005275">
    <property type="term" value="F:amine transmembrane transporter activity"/>
    <property type="evidence" value="ECO:0007669"/>
    <property type="project" value="TreeGrafter"/>
</dbReference>